<dbReference type="RefSeq" id="WP_183327598.1">
    <property type="nucleotide sequence ID" value="NZ_JACHXP010000023.1"/>
</dbReference>
<accession>A0A839VDJ0</accession>
<name>A0A839VDJ0_9GAMM</name>
<evidence type="ECO:0008006" key="3">
    <source>
        <dbReference type="Google" id="ProtNLM"/>
    </source>
</evidence>
<protein>
    <recommendedName>
        <fullName evidence="3">PhoP regulatory network protein YrbL</fullName>
    </recommendedName>
</protein>
<proteinExistence type="predicted"/>
<evidence type="ECO:0000313" key="2">
    <source>
        <dbReference type="Proteomes" id="UP000547614"/>
    </source>
</evidence>
<dbReference type="EMBL" id="JACHXP010000023">
    <property type="protein sequence ID" value="MBB3192198.1"/>
    <property type="molecule type" value="Genomic_DNA"/>
</dbReference>
<keyword evidence="2" id="KW-1185">Reference proteome</keyword>
<dbReference type="Proteomes" id="UP000547614">
    <property type="component" value="Unassembled WGS sequence"/>
</dbReference>
<comment type="caution">
    <text evidence="1">The sequence shown here is derived from an EMBL/GenBank/DDBJ whole genome shotgun (WGS) entry which is preliminary data.</text>
</comment>
<evidence type="ECO:0000313" key="1">
    <source>
        <dbReference type="EMBL" id="MBB3192198.1"/>
    </source>
</evidence>
<sequence>MITIDKSLCIGKGSERYCYRHPGDQDICIKVAYKAARNNKQNIKEYQYYRKRLKRVSSWAHIPRCHGWVATDLGSGLAFDFISDMHGQPCKSLHEALASGALSLEQLAGPLEDLRSYLLKNRIIVCDLRSKNILCRTEGHQVRLYLVDGLGNGDFLKIADHVPALAKAKIERHWRRLMVEVEKL</sequence>
<organism evidence="1 2">
    <name type="scientific">Halomonas cerina</name>
    <dbReference type="NCBI Taxonomy" id="447424"/>
    <lineage>
        <taxon>Bacteria</taxon>
        <taxon>Pseudomonadati</taxon>
        <taxon>Pseudomonadota</taxon>
        <taxon>Gammaproteobacteria</taxon>
        <taxon>Oceanospirillales</taxon>
        <taxon>Halomonadaceae</taxon>
        <taxon>Halomonas</taxon>
    </lineage>
</organism>
<dbReference type="InterPro" id="IPR011009">
    <property type="entry name" value="Kinase-like_dom_sf"/>
</dbReference>
<dbReference type="SUPFAM" id="SSF56112">
    <property type="entry name" value="Protein kinase-like (PK-like)"/>
    <property type="match status" value="1"/>
</dbReference>
<reference evidence="1 2" key="1">
    <citation type="submission" date="2020-08" db="EMBL/GenBank/DDBJ databases">
        <title>Genomic Encyclopedia of Type Strains, Phase III (KMG-III): the genomes of soil and plant-associated and newly described type strains.</title>
        <authorList>
            <person name="Whitman W."/>
        </authorList>
    </citation>
    <scope>NUCLEOTIDE SEQUENCE [LARGE SCALE GENOMIC DNA]</scope>
    <source>
        <strain evidence="1 2">CECT 7282</strain>
    </source>
</reference>
<dbReference type="AlphaFoldDB" id="A0A839VDJ0"/>
<gene>
    <name evidence="1" type="ORF">FHR94_003482</name>
</gene>
<dbReference type="InterPro" id="IPR019647">
    <property type="entry name" value="PhoP_reg_network_YrbL"/>
</dbReference>
<dbReference type="Pfam" id="PF10707">
    <property type="entry name" value="YrbL-PhoP_reg"/>
    <property type="match status" value="1"/>
</dbReference>